<gene>
    <name evidence="2" type="ORF">AKJ08_0014</name>
    <name evidence="3" type="ORF">AKJ08_3718</name>
</gene>
<name>A0A0K1PIW1_9BACT</name>
<dbReference type="EMBL" id="CP012332">
    <property type="protein sequence ID" value="AKU93331.1"/>
    <property type="molecule type" value="Genomic_DNA"/>
</dbReference>
<dbReference type="STRING" id="1391653.AKJ08_0014"/>
<evidence type="ECO:0000313" key="3">
    <source>
        <dbReference type="EMBL" id="AKU93331.1"/>
    </source>
</evidence>
<feature type="transmembrane region" description="Helical" evidence="1">
    <location>
        <begin position="203"/>
        <end position="222"/>
    </location>
</feature>
<dbReference type="AlphaFoldDB" id="A0A0K1PIW1"/>
<reference evidence="3 4" key="1">
    <citation type="submission" date="2015-08" db="EMBL/GenBank/DDBJ databases">
        <authorList>
            <person name="Babu N.S."/>
            <person name="Beckwith C.J."/>
            <person name="Beseler K.G."/>
            <person name="Brison A."/>
            <person name="Carone J.V."/>
            <person name="Caskin T.P."/>
            <person name="Diamond M."/>
            <person name="Durham M.E."/>
            <person name="Foxe J.M."/>
            <person name="Go M."/>
            <person name="Henderson B.A."/>
            <person name="Jones I.B."/>
            <person name="McGettigan J.A."/>
            <person name="Micheletti S.J."/>
            <person name="Nasrallah M.E."/>
            <person name="Ortiz D."/>
            <person name="Piller C.R."/>
            <person name="Privatt S.R."/>
            <person name="Schneider S.L."/>
            <person name="Sharp S."/>
            <person name="Smith T.C."/>
            <person name="Stanton J.D."/>
            <person name="Ullery H.E."/>
            <person name="Wilson R.J."/>
            <person name="Serrano M.G."/>
            <person name="Buck G."/>
            <person name="Lee V."/>
            <person name="Wang Y."/>
            <person name="Carvalho R."/>
            <person name="Voegtly L."/>
            <person name="Shi R."/>
            <person name="Duckworth R."/>
            <person name="Johnson A."/>
            <person name="Loviza R."/>
            <person name="Walstead R."/>
            <person name="Shah Z."/>
            <person name="Kiflezghi M."/>
            <person name="Wade K."/>
            <person name="Ball S.L."/>
            <person name="Bradley K.W."/>
            <person name="Asai D.J."/>
            <person name="Bowman C.A."/>
            <person name="Russell D.A."/>
            <person name="Pope W.H."/>
            <person name="Jacobs-Sera D."/>
            <person name="Hendrix R.W."/>
            <person name="Hatfull G.F."/>
        </authorList>
    </citation>
    <scope>NUCLEOTIDE SEQUENCE [LARGE SCALE GENOMIC DNA]</scope>
    <source>
        <strain evidence="3 4">DSM 27710</strain>
    </source>
</reference>
<dbReference type="KEGG" id="vin:AKJ08_0014"/>
<evidence type="ECO:0000313" key="4">
    <source>
        <dbReference type="Proteomes" id="UP000055590"/>
    </source>
</evidence>
<keyword evidence="1" id="KW-0472">Membrane</keyword>
<sequence length="248" mass="26356">MATIVLGCILGSVVAGSILRALVPQHHLSEESRSALKLGTGMVATLSALVLGLLVSSAKSNFDALNAGLRETGARIITLDRLLAHYGAEAGEARRLLKDVVEATIERVWPEEASGTQPRQMGASIGALSKLMDQIDRLPVEGVQERAFQSQTLAMSTQLTLSFWQLAERTQTALPFRVLVILVFWLCILFAEVGLFAPRNLTVAVVVALSALSTSAAIYLILEMNLPLTGAVKVSSGPLRAAAAQLGK</sequence>
<evidence type="ECO:0008006" key="5">
    <source>
        <dbReference type="Google" id="ProtNLM"/>
    </source>
</evidence>
<keyword evidence="4" id="KW-1185">Reference proteome</keyword>
<evidence type="ECO:0000256" key="1">
    <source>
        <dbReference type="SAM" id="Phobius"/>
    </source>
</evidence>
<dbReference type="InterPro" id="IPR025333">
    <property type="entry name" value="DUF4239"/>
</dbReference>
<dbReference type="KEGG" id="vin:AKJ08_3718"/>
<protein>
    <recommendedName>
        <fullName evidence="5">DUF4239 domain-containing protein</fullName>
    </recommendedName>
</protein>
<proteinExistence type="predicted"/>
<keyword evidence="1" id="KW-0812">Transmembrane</keyword>
<evidence type="ECO:0000313" key="2">
    <source>
        <dbReference type="EMBL" id="AKU89627.1"/>
    </source>
</evidence>
<keyword evidence="1" id="KW-1133">Transmembrane helix</keyword>
<organism evidence="3 4">
    <name type="scientific">Vulgatibacter incomptus</name>
    <dbReference type="NCBI Taxonomy" id="1391653"/>
    <lineage>
        <taxon>Bacteria</taxon>
        <taxon>Pseudomonadati</taxon>
        <taxon>Myxococcota</taxon>
        <taxon>Myxococcia</taxon>
        <taxon>Myxococcales</taxon>
        <taxon>Cystobacterineae</taxon>
        <taxon>Vulgatibacteraceae</taxon>
        <taxon>Vulgatibacter</taxon>
    </lineage>
</organism>
<accession>A0A0K1PIW1</accession>
<feature type="transmembrane region" description="Helical" evidence="1">
    <location>
        <begin position="178"/>
        <end position="197"/>
    </location>
</feature>
<dbReference type="Proteomes" id="UP000055590">
    <property type="component" value="Chromosome"/>
</dbReference>
<dbReference type="EMBL" id="CP012332">
    <property type="protein sequence ID" value="AKU89627.1"/>
    <property type="molecule type" value="Genomic_DNA"/>
</dbReference>
<feature type="transmembrane region" description="Helical" evidence="1">
    <location>
        <begin position="36"/>
        <end position="55"/>
    </location>
</feature>
<dbReference type="Pfam" id="PF14023">
    <property type="entry name" value="Bestrophin-like"/>
    <property type="match status" value="1"/>
</dbReference>